<reference evidence="2" key="1">
    <citation type="submission" date="2015-07" db="EMBL/GenBank/DDBJ databases">
        <title>Genome sequencing of Sunxiuqinia dokdonensis strain SK.</title>
        <authorList>
            <person name="Ahn S."/>
            <person name="Kim B.-C."/>
        </authorList>
    </citation>
    <scope>NUCLEOTIDE SEQUENCE [LARGE SCALE GENOMIC DNA]</scope>
    <source>
        <strain evidence="2">SK</strain>
    </source>
</reference>
<evidence type="ECO:0000313" key="2">
    <source>
        <dbReference type="Proteomes" id="UP000036958"/>
    </source>
</evidence>
<organism evidence="1 2">
    <name type="scientific">Sunxiuqinia dokdonensis</name>
    <dbReference type="NCBI Taxonomy" id="1409788"/>
    <lineage>
        <taxon>Bacteria</taxon>
        <taxon>Pseudomonadati</taxon>
        <taxon>Bacteroidota</taxon>
        <taxon>Bacteroidia</taxon>
        <taxon>Marinilabiliales</taxon>
        <taxon>Prolixibacteraceae</taxon>
        <taxon>Sunxiuqinia</taxon>
    </lineage>
</organism>
<evidence type="ECO:0000313" key="1">
    <source>
        <dbReference type="EMBL" id="KOH46661.1"/>
    </source>
</evidence>
<gene>
    <name evidence="1" type="ORF">NC99_05010</name>
</gene>
<dbReference type="AlphaFoldDB" id="A0A0L8VDZ2"/>
<proteinExistence type="predicted"/>
<dbReference type="STRING" id="1409788.NC99_05010"/>
<dbReference type="EMBL" id="LGIA01000023">
    <property type="protein sequence ID" value="KOH46661.1"/>
    <property type="molecule type" value="Genomic_DNA"/>
</dbReference>
<accession>A0A0L8VDZ2</accession>
<keyword evidence="2" id="KW-1185">Reference proteome</keyword>
<protein>
    <submittedName>
        <fullName evidence="1">Uncharacterized protein</fullName>
    </submittedName>
</protein>
<dbReference type="Proteomes" id="UP000036958">
    <property type="component" value="Unassembled WGS sequence"/>
</dbReference>
<name>A0A0L8VDZ2_9BACT</name>
<sequence length="47" mass="5464">MYCFKIDFYENKGKPTGTQISVKARLKSVKGKLKSKKPRLEIIIFET</sequence>
<comment type="caution">
    <text evidence="1">The sequence shown here is derived from an EMBL/GenBank/DDBJ whole genome shotgun (WGS) entry which is preliminary data.</text>
</comment>